<evidence type="ECO:0000313" key="4">
    <source>
        <dbReference type="Proteomes" id="UP001596203"/>
    </source>
</evidence>
<name>A0ABW1KKB6_9ACTN</name>
<sequence>MAALAGVWLALVMGFGGLRDHGDELAFAPRLPAALTRLTFSLRWRGCRLQVTVTGDTATYLLRDGTDDGGEVSLRHHGTPLHLRPGHPCRLPLPELPDTGPEPAAPPGRAPRRRTAGQPVTAVRTARGSAAEAASQPARSGPATPARG</sequence>
<accession>A0ABW1KKB6</accession>
<keyword evidence="3" id="KW-0378">Hydrolase</keyword>
<feature type="compositionally biased region" description="Basic residues" evidence="1">
    <location>
        <begin position="77"/>
        <end position="87"/>
    </location>
</feature>
<dbReference type="PANTHER" id="PTHR11051:SF13">
    <property type="entry name" value="GLYCOSYL TRANSFERASE"/>
    <property type="match status" value="1"/>
</dbReference>
<keyword evidence="4" id="KW-1185">Reference proteome</keyword>
<gene>
    <name evidence="3" type="ORF">ACFP2T_35000</name>
</gene>
<reference evidence="4" key="1">
    <citation type="journal article" date="2019" name="Int. J. Syst. Evol. Microbiol.">
        <title>The Global Catalogue of Microorganisms (GCM) 10K type strain sequencing project: providing services to taxonomists for standard genome sequencing and annotation.</title>
        <authorList>
            <consortium name="The Broad Institute Genomics Platform"/>
            <consortium name="The Broad Institute Genome Sequencing Center for Infectious Disease"/>
            <person name="Wu L."/>
            <person name="Ma J."/>
        </authorList>
    </citation>
    <scope>NUCLEOTIDE SEQUENCE [LARGE SCALE GENOMIC DNA]</scope>
    <source>
        <strain evidence="4">ZS-35-S2</strain>
    </source>
</reference>
<dbReference type="InterPro" id="IPR005194">
    <property type="entry name" value="Glyco_hydro_65_C"/>
</dbReference>
<dbReference type="InterPro" id="IPR008928">
    <property type="entry name" value="6-hairpin_glycosidase_sf"/>
</dbReference>
<dbReference type="RefSeq" id="WP_377429469.1">
    <property type="nucleotide sequence ID" value="NZ_JBHSPR010000042.1"/>
</dbReference>
<dbReference type="PANTHER" id="PTHR11051">
    <property type="entry name" value="GLYCOSYL HYDROLASE-RELATED"/>
    <property type="match status" value="1"/>
</dbReference>
<proteinExistence type="predicted"/>
<dbReference type="GO" id="GO:0016787">
    <property type="term" value="F:hydrolase activity"/>
    <property type="evidence" value="ECO:0007669"/>
    <property type="project" value="UniProtKB-KW"/>
</dbReference>
<feature type="region of interest" description="Disordered" evidence="1">
    <location>
        <begin position="77"/>
        <end position="148"/>
    </location>
</feature>
<feature type="domain" description="Glycoside hydrolase family 65 C-terminal" evidence="2">
    <location>
        <begin position="18"/>
        <end position="83"/>
    </location>
</feature>
<evidence type="ECO:0000259" key="2">
    <source>
        <dbReference type="Pfam" id="PF03633"/>
    </source>
</evidence>
<evidence type="ECO:0000313" key="3">
    <source>
        <dbReference type="EMBL" id="MFC6021367.1"/>
    </source>
</evidence>
<dbReference type="EMBL" id="JBHSPR010000042">
    <property type="protein sequence ID" value="MFC6021367.1"/>
    <property type="molecule type" value="Genomic_DNA"/>
</dbReference>
<protein>
    <submittedName>
        <fullName evidence="3">Glycosyl hydrolase family 65 protein</fullName>
    </submittedName>
</protein>
<comment type="caution">
    <text evidence="3">The sequence shown here is derived from an EMBL/GenBank/DDBJ whole genome shotgun (WGS) entry which is preliminary data.</text>
</comment>
<dbReference type="Pfam" id="PF03633">
    <property type="entry name" value="Glyco_hydro_65C"/>
    <property type="match status" value="1"/>
</dbReference>
<dbReference type="SUPFAM" id="SSF48208">
    <property type="entry name" value="Six-hairpin glycosidases"/>
    <property type="match status" value="1"/>
</dbReference>
<evidence type="ECO:0000256" key="1">
    <source>
        <dbReference type="SAM" id="MobiDB-lite"/>
    </source>
</evidence>
<dbReference type="Proteomes" id="UP001596203">
    <property type="component" value="Unassembled WGS sequence"/>
</dbReference>
<dbReference type="Gene3D" id="2.60.420.10">
    <property type="entry name" value="Maltose phosphorylase, domain 3"/>
    <property type="match status" value="1"/>
</dbReference>
<organism evidence="3 4">
    <name type="scientific">Plantactinospora solaniradicis</name>
    <dbReference type="NCBI Taxonomy" id="1723736"/>
    <lineage>
        <taxon>Bacteria</taxon>
        <taxon>Bacillati</taxon>
        <taxon>Actinomycetota</taxon>
        <taxon>Actinomycetes</taxon>
        <taxon>Micromonosporales</taxon>
        <taxon>Micromonosporaceae</taxon>
        <taxon>Plantactinospora</taxon>
    </lineage>
</organism>